<organism evidence="5 6">
    <name type="scientific">Anoxybacteroides rupiense</name>
    <dbReference type="NCBI Taxonomy" id="311460"/>
    <lineage>
        <taxon>Bacteria</taxon>
        <taxon>Bacillati</taxon>
        <taxon>Bacillota</taxon>
        <taxon>Bacilli</taxon>
        <taxon>Bacillales</taxon>
        <taxon>Anoxybacillaceae</taxon>
        <taxon>Anoxybacteroides</taxon>
    </lineage>
</organism>
<dbReference type="InterPro" id="IPR015856">
    <property type="entry name" value="ABC_transpr_CbiO/EcfA_su"/>
</dbReference>
<proteinExistence type="predicted"/>
<evidence type="ECO:0000259" key="4">
    <source>
        <dbReference type="PROSITE" id="PS50893"/>
    </source>
</evidence>
<gene>
    <name evidence="5" type="ORF">P9850_05535</name>
</gene>
<dbReference type="GO" id="GO:0005524">
    <property type="term" value="F:ATP binding"/>
    <property type="evidence" value="ECO:0007669"/>
    <property type="project" value="UniProtKB-KW"/>
</dbReference>
<dbReference type="SMART" id="SM00382">
    <property type="entry name" value="AAA"/>
    <property type="match status" value="1"/>
</dbReference>
<dbReference type="PROSITE" id="PS50893">
    <property type="entry name" value="ABC_TRANSPORTER_2"/>
    <property type="match status" value="1"/>
</dbReference>
<comment type="caution">
    <text evidence="5">The sequence shown here is derived from an EMBL/GenBank/DDBJ whole genome shotgun (WGS) entry which is preliminary data.</text>
</comment>
<dbReference type="InterPro" id="IPR003439">
    <property type="entry name" value="ABC_transporter-like_ATP-bd"/>
</dbReference>
<reference evidence="5 6" key="1">
    <citation type="submission" date="2023-03" db="EMBL/GenBank/DDBJ databases">
        <title>Bacillus Genome Sequencing.</title>
        <authorList>
            <person name="Dunlap C."/>
        </authorList>
    </citation>
    <scope>NUCLEOTIDE SEQUENCE [LARGE SCALE GENOMIC DNA]</scope>
    <source>
        <strain evidence="5 6">NRS-38</strain>
    </source>
</reference>
<sequence length="273" mass="31064">MEAIIQMNNVSLIKGNRVILKELNWEVNEKEHWVILGLNGSGKTSLLNIVTGYQYPTKGEVTVLGNVFGKTNLPNLRKQIGFVSSALDAFQSTLASESVEDIIISGKFASIGLYEKTTDEDRKQAEQLMHMFRMNHLQGKAYDTLSQGEKRKTLIARALMAQPKLLILDEPSVGLDILTREELLWSIKEIIASQRCHILYVTHYIEEIIEEMTHVLVLKEGKIIASGKKEEVLIDQHLSEAFQLDISLRWENKRPWVSIHHKAETLHSSYDKS</sequence>
<dbReference type="Gene3D" id="3.40.50.300">
    <property type="entry name" value="P-loop containing nucleotide triphosphate hydrolases"/>
    <property type="match status" value="1"/>
</dbReference>
<dbReference type="Pfam" id="PF00005">
    <property type="entry name" value="ABC_tran"/>
    <property type="match status" value="1"/>
</dbReference>
<keyword evidence="3 5" id="KW-0067">ATP-binding</keyword>
<evidence type="ECO:0000313" key="6">
    <source>
        <dbReference type="Proteomes" id="UP001339962"/>
    </source>
</evidence>
<feature type="domain" description="ABC transporter" evidence="4">
    <location>
        <begin position="5"/>
        <end position="245"/>
    </location>
</feature>
<dbReference type="EMBL" id="JARTLI010000005">
    <property type="protein sequence ID" value="MED5051324.1"/>
    <property type="molecule type" value="Genomic_DNA"/>
</dbReference>
<dbReference type="GO" id="GO:0022857">
    <property type="term" value="F:transmembrane transporter activity"/>
    <property type="evidence" value="ECO:0007669"/>
    <property type="project" value="UniProtKB-ARBA"/>
</dbReference>
<dbReference type="RefSeq" id="WP_080861235.1">
    <property type="nucleotide sequence ID" value="NZ_JAHSSG010000013.1"/>
</dbReference>
<name>A0ABD5IU55_9BACL</name>
<protein>
    <submittedName>
        <fullName evidence="5">ABC transporter ATP-binding protein</fullName>
    </submittedName>
</protein>
<dbReference type="PANTHER" id="PTHR42734">
    <property type="entry name" value="METAL TRANSPORT SYSTEM ATP-BINDING PROTEIN TM_0124-RELATED"/>
    <property type="match status" value="1"/>
</dbReference>
<accession>A0ABD5IU55</accession>
<dbReference type="InterPro" id="IPR003593">
    <property type="entry name" value="AAA+_ATPase"/>
</dbReference>
<dbReference type="SUPFAM" id="SSF52540">
    <property type="entry name" value="P-loop containing nucleoside triphosphate hydrolases"/>
    <property type="match status" value="1"/>
</dbReference>
<keyword evidence="1" id="KW-0813">Transport</keyword>
<dbReference type="CDD" id="cd03225">
    <property type="entry name" value="ABC_cobalt_CbiO_domain1"/>
    <property type="match status" value="1"/>
</dbReference>
<keyword evidence="2" id="KW-0547">Nucleotide-binding</keyword>
<dbReference type="AlphaFoldDB" id="A0ABD5IU55"/>
<evidence type="ECO:0000256" key="3">
    <source>
        <dbReference type="ARBA" id="ARBA00022840"/>
    </source>
</evidence>
<dbReference type="InterPro" id="IPR027417">
    <property type="entry name" value="P-loop_NTPase"/>
</dbReference>
<dbReference type="InterPro" id="IPR050153">
    <property type="entry name" value="Metal_Ion_Import_ABC"/>
</dbReference>
<evidence type="ECO:0000313" key="5">
    <source>
        <dbReference type="EMBL" id="MED5051324.1"/>
    </source>
</evidence>
<evidence type="ECO:0000256" key="1">
    <source>
        <dbReference type="ARBA" id="ARBA00022448"/>
    </source>
</evidence>
<evidence type="ECO:0000256" key="2">
    <source>
        <dbReference type="ARBA" id="ARBA00022741"/>
    </source>
</evidence>
<dbReference type="Proteomes" id="UP001339962">
    <property type="component" value="Unassembled WGS sequence"/>
</dbReference>